<dbReference type="RefSeq" id="WP_107970158.1">
    <property type="nucleotide sequence ID" value="NZ_NWBU01000018.1"/>
</dbReference>
<evidence type="ECO:0000256" key="5">
    <source>
        <dbReference type="ARBA" id="ARBA00022840"/>
    </source>
</evidence>
<dbReference type="EMBL" id="NWBU01000018">
    <property type="protein sequence ID" value="PTQ07425.1"/>
    <property type="molecule type" value="Genomic_DNA"/>
</dbReference>
<comment type="caution">
    <text evidence="9">The sequence shown here is derived from an EMBL/GenBank/DDBJ whole genome shotgun (WGS) entry which is preliminary data.</text>
</comment>
<dbReference type="PROSITE" id="PS50893">
    <property type="entry name" value="ABC_TRANSPORTER_2"/>
    <property type="match status" value="1"/>
</dbReference>
<evidence type="ECO:0000256" key="6">
    <source>
        <dbReference type="ARBA" id="ARBA00022967"/>
    </source>
</evidence>
<name>A0A2T5FTN2_9SPHN</name>
<dbReference type="SUPFAM" id="SSF52540">
    <property type="entry name" value="P-loop containing nucleoside triphosphate hydrolases"/>
    <property type="match status" value="1"/>
</dbReference>
<dbReference type="Proteomes" id="UP000244162">
    <property type="component" value="Unassembled WGS sequence"/>
</dbReference>
<keyword evidence="7" id="KW-0472">Membrane</keyword>
<keyword evidence="4" id="KW-0547">Nucleotide-binding</keyword>
<keyword evidence="10" id="KW-1185">Reference proteome</keyword>
<evidence type="ECO:0000256" key="3">
    <source>
        <dbReference type="ARBA" id="ARBA00022475"/>
    </source>
</evidence>
<sequence>MDARVAASASTEFRPVTTTFAADPRQPDPVVRLRGFTRRFGANVIIDGLDLDIAPGEFVALLGRSGSGKTTLLRTLAGLDDIGGQDVTIPGSRAVVFQDARLLPWKRIWRNVALGLGGSDIRARAEAALREVGLGHRLEAWPLTLSGGEAQRAALARALVREPQLLLLDEPFAALDALTRIKMHELVLSLWRTHRPAVLMVTHDVEEAMALADRLLVLDHGRIVAEERITAERGQRTAVARPLRARLLGHLGVDAPEGAYADLIAFPGAAR</sequence>
<dbReference type="Gene3D" id="3.40.50.300">
    <property type="entry name" value="P-loop containing nucleotide triphosphate hydrolases"/>
    <property type="match status" value="1"/>
</dbReference>
<keyword evidence="2" id="KW-0813">Transport</keyword>
<keyword evidence="5 9" id="KW-0067">ATP-binding</keyword>
<keyword evidence="3" id="KW-1003">Cell membrane</keyword>
<evidence type="ECO:0000256" key="4">
    <source>
        <dbReference type="ARBA" id="ARBA00022741"/>
    </source>
</evidence>
<keyword evidence="6" id="KW-1278">Translocase</keyword>
<gene>
    <name evidence="9" type="ORF">CLG96_17960</name>
</gene>
<dbReference type="InterPro" id="IPR003593">
    <property type="entry name" value="AAA+_ATPase"/>
</dbReference>
<feature type="domain" description="ABC transporter" evidence="8">
    <location>
        <begin position="31"/>
        <end position="245"/>
    </location>
</feature>
<organism evidence="9 10">
    <name type="scientific">Sphingomonas oleivorans</name>
    <dbReference type="NCBI Taxonomy" id="1735121"/>
    <lineage>
        <taxon>Bacteria</taxon>
        <taxon>Pseudomonadati</taxon>
        <taxon>Pseudomonadota</taxon>
        <taxon>Alphaproteobacteria</taxon>
        <taxon>Sphingomonadales</taxon>
        <taxon>Sphingomonadaceae</taxon>
        <taxon>Sphingomonas</taxon>
    </lineage>
</organism>
<dbReference type="PROSITE" id="PS00211">
    <property type="entry name" value="ABC_TRANSPORTER_1"/>
    <property type="match status" value="1"/>
</dbReference>
<dbReference type="InterPro" id="IPR027417">
    <property type="entry name" value="P-loop_NTPase"/>
</dbReference>
<dbReference type="AlphaFoldDB" id="A0A2T5FTN2"/>
<dbReference type="InterPro" id="IPR017871">
    <property type="entry name" value="ABC_transporter-like_CS"/>
</dbReference>
<evidence type="ECO:0000259" key="8">
    <source>
        <dbReference type="PROSITE" id="PS50893"/>
    </source>
</evidence>
<reference evidence="9 10" key="1">
    <citation type="submission" date="2017-09" db="EMBL/GenBank/DDBJ databases">
        <title>Sphingomonas panjinensis sp.nov., isolated from oil-contaminated soil.</title>
        <authorList>
            <person name="Wang L."/>
            <person name="Chen L."/>
        </authorList>
    </citation>
    <scope>NUCLEOTIDE SEQUENCE [LARGE SCALE GENOMIC DNA]</scope>
    <source>
        <strain evidence="9 10">FW-11</strain>
    </source>
</reference>
<evidence type="ECO:0000313" key="9">
    <source>
        <dbReference type="EMBL" id="PTQ07425.1"/>
    </source>
</evidence>
<accession>A0A2T5FTN2</accession>
<proteinExistence type="inferred from homology"/>
<evidence type="ECO:0000256" key="7">
    <source>
        <dbReference type="ARBA" id="ARBA00023136"/>
    </source>
</evidence>
<protein>
    <submittedName>
        <fullName evidence="9">Sulfonate ABC transporter ATP-binding protein</fullName>
    </submittedName>
</protein>
<dbReference type="OrthoDB" id="9802264at2"/>
<dbReference type="GO" id="GO:0005524">
    <property type="term" value="F:ATP binding"/>
    <property type="evidence" value="ECO:0007669"/>
    <property type="project" value="UniProtKB-KW"/>
</dbReference>
<evidence type="ECO:0000313" key="10">
    <source>
        <dbReference type="Proteomes" id="UP000244162"/>
    </source>
</evidence>
<dbReference type="PANTHER" id="PTHR42788:SF17">
    <property type="entry name" value="ALIPHATIC SULFONATES IMPORT ATP-BINDING PROTEIN SSUB"/>
    <property type="match status" value="1"/>
</dbReference>
<dbReference type="GO" id="GO:0016887">
    <property type="term" value="F:ATP hydrolysis activity"/>
    <property type="evidence" value="ECO:0007669"/>
    <property type="project" value="InterPro"/>
</dbReference>
<dbReference type="Pfam" id="PF00005">
    <property type="entry name" value="ABC_tran"/>
    <property type="match status" value="1"/>
</dbReference>
<evidence type="ECO:0000256" key="2">
    <source>
        <dbReference type="ARBA" id="ARBA00022448"/>
    </source>
</evidence>
<dbReference type="PANTHER" id="PTHR42788">
    <property type="entry name" value="TAURINE IMPORT ATP-BINDING PROTEIN-RELATED"/>
    <property type="match status" value="1"/>
</dbReference>
<dbReference type="InterPro" id="IPR050166">
    <property type="entry name" value="ABC_transporter_ATP-bind"/>
</dbReference>
<dbReference type="SMART" id="SM00382">
    <property type="entry name" value="AAA"/>
    <property type="match status" value="1"/>
</dbReference>
<comment type="similarity">
    <text evidence="1">Belongs to the ABC transporter superfamily.</text>
</comment>
<evidence type="ECO:0000256" key="1">
    <source>
        <dbReference type="ARBA" id="ARBA00005417"/>
    </source>
</evidence>
<dbReference type="InterPro" id="IPR003439">
    <property type="entry name" value="ABC_transporter-like_ATP-bd"/>
</dbReference>